<keyword evidence="4" id="KW-1185">Reference proteome</keyword>
<gene>
    <name evidence="3" type="ORF">H8S11_08240</name>
</gene>
<proteinExistence type="predicted"/>
<sequence length="227" mass="24586">MSGTDRRPVLTTLLTVLGCLAMLWVEWVLSPVYPVKSSAKALVFLGCAAAYVLASGDRTILRSFGRPEQGAMRLPLLLGGGVFLLLLGGYTLLSPWLDLSAISGNLQAKEGFTAATFPLAALYIIFGNSMLEELFFRGFAFLALYRSGYKKLAWTFSALAFALYHVSIMDGWFHPALLVLLTAGLACAGLLFNALDAKSQTIWPGWLVHMGANLAINTIALHLWGII</sequence>
<feature type="transmembrane region" description="Helical" evidence="1">
    <location>
        <begin position="7"/>
        <end position="25"/>
    </location>
</feature>
<evidence type="ECO:0000313" key="4">
    <source>
        <dbReference type="Proteomes" id="UP000628736"/>
    </source>
</evidence>
<feature type="transmembrane region" description="Helical" evidence="1">
    <location>
        <begin position="152"/>
        <end position="169"/>
    </location>
</feature>
<dbReference type="PROSITE" id="PS51257">
    <property type="entry name" value="PROKAR_LIPOPROTEIN"/>
    <property type="match status" value="1"/>
</dbReference>
<accession>A0A8J6M759</accession>
<feature type="domain" description="CAAX prenyl protease 2/Lysostaphin resistance protein A-like" evidence="2">
    <location>
        <begin position="117"/>
        <end position="214"/>
    </location>
</feature>
<dbReference type="AlphaFoldDB" id="A0A8J6M759"/>
<dbReference type="EMBL" id="JACOPO010000004">
    <property type="protein sequence ID" value="MBC5722798.1"/>
    <property type="molecule type" value="Genomic_DNA"/>
</dbReference>
<dbReference type="Pfam" id="PF02517">
    <property type="entry name" value="Rce1-like"/>
    <property type="match status" value="1"/>
</dbReference>
<dbReference type="GO" id="GO:0004175">
    <property type="term" value="F:endopeptidase activity"/>
    <property type="evidence" value="ECO:0007669"/>
    <property type="project" value="UniProtKB-ARBA"/>
</dbReference>
<dbReference type="GO" id="GO:0008237">
    <property type="term" value="F:metallopeptidase activity"/>
    <property type="evidence" value="ECO:0007669"/>
    <property type="project" value="UniProtKB-KW"/>
</dbReference>
<comment type="caution">
    <text evidence="3">The sequence shown here is derived from an EMBL/GenBank/DDBJ whole genome shotgun (WGS) entry which is preliminary data.</text>
</comment>
<keyword evidence="3" id="KW-0378">Hydrolase</keyword>
<keyword evidence="3" id="KW-0482">Metalloprotease</keyword>
<feature type="transmembrane region" description="Helical" evidence="1">
    <location>
        <begin position="112"/>
        <end position="131"/>
    </location>
</feature>
<protein>
    <submittedName>
        <fullName evidence="3">CPBP family intramembrane metalloprotease</fullName>
    </submittedName>
</protein>
<feature type="transmembrane region" description="Helical" evidence="1">
    <location>
        <begin position="207"/>
        <end position="226"/>
    </location>
</feature>
<feature type="transmembrane region" description="Helical" evidence="1">
    <location>
        <begin position="37"/>
        <end position="54"/>
    </location>
</feature>
<feature type="transmembrane region" description="Helical" evidence="1">
    <location>
        <begin position="175"/>
        <end position="195"/>
    </location>
</feature>
<keyword evidence="3" id="KW-0645">Protease</keyword>
<name>A0A8J6M759_9FIRM</name>
<keyword evidence="1" id="KW-1133">Transmembrane helix</keyword>
<dbReference type="InterPro" id="IPR003675">
    <property type="entry name" value="Rce1/LyrA-like_dom"/>
</dbReference>
<dbReference type="Proteomes" id="UP000628736">
    <property type="component" value="Unassembled WGS sequence"/>
</dbReference>
<dbReference type="RefSeq" id="WP_186852804.1">
    <property type="nucleotide sequence ID" value="NZ_JACOPO010000004.1"/>
</dbReference>
<reference evidence="3" key="1">
    <citation type="submission" date="2020-08" db="EMBL/GenBank/DDBJ databases">
        <title>Genome public.</title>
        <authorList>
            <person name="Liu C."/>
            <person name="Sun Q."/>
        </authorList>
    </citation>
    <scope>NUCLEOTIDE SEQUENCE</scope>
    <source>
        <strain evidence="3">NSJ-23</strain>
    </source>
</reference>
<evidence type="ECO:0000259" key="2">
    <source>
        <dbReference type="Pfam" id="PF02517"/>
    </source>
</evidence>
<evidence type="ECO:0000313" key="3">
    <source>
        <dbReference type="EMBL" id="MBC5722798.1"/>
    </source>
</evidence>
<dbReference type="GO" id="GO:0080120">
    <property type="term" value="P:CAAX-box protein maturation"/>
    <property type="evidence" value="ECO:0007669"/>
    <property type="project" value="UniProtKB-ARBA"/>
</dbReference>
<organism evidence="3 4">
    <name type="scientific">Flintibacter hominis</name>
    <dbReference type="NCBI Taxonomy" id="2763048"/>
    <lineage>
        <taxon>Bacteria</taxon>
        <taxon>Bacillati</taxon>
        <taxon>Bacillota</taxon>
        <taxon>Clostridia</taxon>
        <taxon>Eubacteriales</taxon>
        <taxon>Flintibacter</taxon>
    </lineage>
</organism>
<feature type="transmembrane region" description="Helical" evidence="1">
    <location>
        <begin position="74"/>
        <end position="92"/>
    </location>
</feature>
<keyword evidence="1" id="KW-0812">Transmembrane</keyword>
<evidence type="ECO:0000256" key="1">
    <source>
        <dbReference type="SAM" id="Phobius"/>
    </source>
</evidence>
<keyword evidence="1" id="KW-0472">Membrane</keyword>